<organism evidence="3 4">
    <name type="scientific">Synaphobranchus kaupii</name>
    <name type="common">Kaup's arrowtooth eel</name>
    <dbReference type="NCBI Taxonomy" id="118154"/>
    <lineage>
        <taxon>Eukaryota</taxon>
        <taxon>Metazoa</taxon>
        <taxon>Chordata</taxon>
        <taxon>Craniata</taxon>
        <taxon>Vertebrata</taxon>
        <taxon>Euteleostomi</taxon>
        <taxon>Actinopterygii</taxon>
        <taxon>Neopterygii</taxon>
        <taxon>Teleostei</taxon>
        <taxon>Anguilliformes</taxon>
        <taxon>Synaphobranchidae</taxon>
        <taxon>Synaphobranchus</taxon>
    </lineage>
</organism>
<evidence type="ECO:0000256" key="1">
    <source>
        <dbReference type="SAM" id="MobiDB-lite"/>
    </source>
</evidence>
<dbReference type="EMBL" id="JAINUF010000010">
    <property type="protein sequence ID" value="KAJ8348332.1"/>
    <property type="molecule type" value="Genomic_DNA"/>
</dbReference>
<gene>
    <name evidence="3" type="ORF">SKAU_G00269210</name>
</gene>
<dbReference type="PANTHER" id="PTHR34153">
    <property type="entry name" value="SI:CH211-262H13.3-RELATED-RELATED"/>
    <property type="match status" value="1"/>
</dbReference>
<dbReference type="PANTHER" id="PTHR34153:SF2">
    <property type="entry name" value="SI:CH211-262H13.3-RELATED"/>
    <property type="match status" value="1"/>
</dbReference>
<reference evidence="3" key="1">
    <citation type="journal article" date="2023" name="Science">
        <title>Genome structures resolve the early diversification of teleost fishes.</title>
        <authorList>
            <person name="Parey E."/>
            <person name="Louis A."/>
            <person name="Montfort J."/>
            <person name="Bouchez O."/>
            <person name="Roques C."/>
            <person name="Iampietro C."/>
            <person name="Lluch J."/>
            <person name="Castinel A."/>
            <person name="Donnadieu C."/>
            <person name="Desvignes T."/>
            <person name="Floi Bucao C."/>
            <person name="Jouanno E."/>
            <person name="Wen M."/>
            <person name="Mejri S."/>
            <person name="Dirks R."/>
            <person name="Jansen H."/>
            <person name="Henkel C."/>
            <person name="Chen W.J."/>
            <person name="Zahm M."/>
            <person name="Cabau C."/>
            <person name="Klopp C."/>
            <person name="Thompson A.W."/>
            <person name="Robinson-Rechavi M."/>
            <person name="Braasch I."/>
            <person name="Lecointre G."/>
            <person name="Bobe J."/>
            <person name="Postlethwait J.H."/>
            <person name="Berthelot C."/>
            <person name="Roest Crollius H."/>
            <person name="Guiguen Y."/>
        </authorList>
    </citation>
    <scope>NUCLEOTIDE SEQUENCE</scope>
    <source>
        <strain evidence="3">WJC10195</strain>
    </source>
</reference>
<comment type="caution">
    <text evidence="3">The sequence shown here is derived from an EMBL/GenBank/DDBJ whole genome shotgun (WGS) entry which is preliminary data.</text>
</comment>
<dbReference type="Pfam" id="PF16064">
    <property type="entry name" value="DUF4806"/>
    <property type="match status" value="1"/>
</dbReference>
<protein>
    <recommendedName>
        <fullName evidence="2">DUF4806 domain-containing protein</fullName>
    </recommendedName>
</protein>
<name>A0A9Q1IQ61_SYNKA</name>
<keyword evidence="4" id="KW-1185">Reference proteome</keyword>
<feature type="domain" description="DUF4806" evidence="2">
    <location>
        <begin position="225"/>
        <end position="303"/>
    </location>
</feature>
<dbReference type="OrthoDB" id="8939517at2759"/>
<dbReference type="AlphaFoldDB" id="A0A9Q1IQ61"/>
<evidence type="ECO:0000313" key="4">
    <source>
        <dbReference type="Proteomes" id="UP001152622"/>
    </source>
</evidence>
<dbReference type="Proteomes" id="UP001152622">
    <property type="component" value="Chromosome 10"/>
</dbReference>
<sequence>MFFVIKFLESETVAVVPSEWYHDGETFWPNYSTDQRLDKAVQQREPPGWDWAEVDCIVLKTCDNYLAARRALKKSLTCSTSGMQSGSEKETSRPKRKQKPIHHFGDSDQEDDGDVPLPRRHHAVRQIVQFPPGSSPMAFSAAPPPPIISPVGSNESLGNAHLFSPTYRVARAGLGPIPCTAAQLHILTLLENIEQQQTQIMGALTTLAARMDDLEGGSVFGDIPEDFQFPINNLEEVKEFETWLGDHNNLAARKKMIQVLASLGGQDTRKVTWNMLSYIFANGVAKKINWKGANNKLKFSNSKMSVLIICAVQKSFVGKRATQDQINKHCIRWFGLASDRAGGRKERYRSSLQGREAAMEA</sequence>
<proteinExistence type="predicted"/>
<evidence type="ECO:0000313" key="3">
    <source>
        <dbReference type="EMBL" id="KAJ8348332.1"/>
    </source>
</evidence>
<feature type="region of interest" description="Disordered" evidence="1">
    <location>
        <begin position="77"/>
        <end position="117"/>
    </location>
</feature>
<evidence type="ECO:0000259" key="2">
    <source>
        <dbReference type="Pfam" id="PF16064"/>
    </source>
</evidence>
<dbReference type="InterPro" id="IPR032071">
    <property type="entry name" value="DUF4806"/>
</dbReference>
<accession>A0A9Q1IQ61</accession>
<feature type="compositionally biased region" description="Polar residues" evidence="1">
    <location>
        <begin position="77"/>
        <end position="86"/>
    </location>
</feature>